<keyword evidence="12 14" id="KW-1015">Disulfide bond</keyword>
<feature type="domain" description="tRNA-specific 2-thiouridylase MnmA-like central" evidence="16">
    <location>
        <begin position="212"/>
        <end position="278"/>
    </location>
</feature>
<dbReference type="Gene3D" id="2.30.30.280">
    <property type="entry name" value="Adenine nucleotide alpha hydrolases-like domains"/>
    <property type="match status" value="1"/>
</dbReference>
<dbReference type="Pfam" id="PF20259">
    <property type="entry name" value="tRNA_Me_trans_M"/>
    <property type="match status" value="1"/>
</dbReference>
<dbReference type="InterPro" id="IPR023382">
    <property type="entry name" value="MnmA-like_central_sf"/>
</dbReference>
<keyword evidence="7 14" id="KW-0808">Transferase</keyword>
<dbReference type="GO" id="GO:0103016">
    <property type="term" value="F:tRNA-uridine 2-sulfurtransferase activity"/>
    <property type="evidence" value="ECO:0007669"/>
    <property type="project" value="UniProtKB-EC"/>
</dbReference>
<comment type="subcellular location">
    <subcellularLocation>
        <location evidence="1 14">Cytoplasm</location>
    </subcellularLocation>
</comment>
<dbReference type="FunFam" id="2.40.30.10:FF:000023">
    <property type="entry name" value="tRNA-specific 2-thiouridylase MnmA"/>
    <property type="match status" value="1"/>
</dbReference>
<evidence type="ECO:0000256" key="5">
    <source>
        <dbReference type="ARBA" id="ARBA00022490"/>
    </source>
</evidence>
<dbReference type="HAMAP" id="MF_00144">
    <property type="entry name" value="tRNA_thiouridyl_MnmA"/>
    <property type="match status" value="1"/>
</dbReference>
<comment type="function">
    <text evidence="14">Catalyzes the 2-thiolation of uridine at the wobble position (U34) of tRNA(Lys), tRNA(Glu) and tRNA(Gln), leading to the formation of s(2)U34, the first step of tRNA-mnm(5)s(2)U34 synthesis. Sulfur is provided by IscS, via a sulfur-relay system. Binds ATP and its substrate tRNAs.</text>
</comment>
<dbReference type="InterPro" id="IPR014729">
    <property type="entry name" value="Rossmann-like_a/b/a_fold"/>
</dbReference>
<dbReference type="RefSeq" id="WP_250248819.1">
    <property type="nucleotide sequence ID" value="NZ_CP097753.1"/>
</dbReference>
<dbReference type="Gene3D" id="2.40.30.10">
    <property type="entry name" value="Translation factors"/>
    <property type="match status" value="1"/>
</dbReference>
<dbReference type="SUPFAM" id="SSF52402">
    <property type="entry name" value="Adenine nucleotide alpha hydrolases-like"/>
    <property type="match status" value="1"/>
</dbReference>
<dbReference type="GO" id="GO:0005737">
    <property type="term" value="C:cytoplasm"/>
    <property type="evidence" value="ECO:0007669"/>
    <property type="project" value="UniProtKB-SubCell"/>
</dbReference>
<evidence type="ECO:0000256" key="4">
    <source>
        <dbReference type="ARBA" id="ARBA00013805"/>
    </source>
</evidence>
<evidence type="ECO:0000256" key="8">
    <source>
        <dbReference type="ARBA" id="ARBA00022694"/>
    </source>
</evidence>
<evidence type="ECO:0000256" key="9">
    <source>
        <dbReference type="ARBA" id="ARBA00022741"/>
    </source>
</evidence>
<feature type="domain" description="tRNA-specific 2-thiouridylase MnmA-like C-terminal" evidence="15">
    <location>
        <begin position="290"/>
        <end position="365"/>
    </location>
</feature>
<evidence type="ECO:0000256" key="2">
    <source>
        <dbReference type="ARBA" id="ARBA00006191"/>
    </source>
</evidence>
<dbReference type="FunFam" id="3.40.50.620:FF:000004">
    <property type="entry name" value="tRNA-specific 2-thiouridylase MnmA"/>
    <property type="match status" value="1"/>
</dbReference>
<feature type="binding site" evidence="14">
    <location>
        <position position="132"/>
    </location>
    <ligand>
        <name>ATP</name>
        <dbReference type="ChEBI" id="CHEBI:30616"/>
    </ligand>
</feature>
<dbReference type="InterPro" id="IPR046884">
    <property type="entry name" value="MnmA-like_central"/>
</dbReference>
<keyword evidence="5 14" id="KW-0963">Cytoplasm</keyword>
<proteinExistence type="inferred from homology"/>
<gene>
    <name evidence="14 17" type="primary">mnmA</name>
    <name evidence="17" type="ORF">M9393_01235</name>
</gene>
<evidence type="ECO:0000256" key="7">
    <source>
        <dbReference type="ARBA" id="ARBA00022679"/>
    </source>
</evidence>
<dbReference type="EMBL" id="CP097753">
    <property type="protein sequence ID" value="URJ28365.1"/>
    <property type="molecule type" value="Genomic_DNA"/>
</dbReference>
<evidence type="ECO:0000313" key="17">
    <source>
        <dbReference type="EMBL" id="URJ28365.1"/>
    </source>
</evidence>
<feature type="binding site" evidence="14">
    <location>
        <position position="42"/>
    </location>
    <ligand>
        <name>ATP</name>
        <dbReference type="ChEBI" id="CHEBI:30616"/>
    </ligand>
</feature>
<evidence type="ECO:0000256" key="10">
    <source>
        <dbReference type="ARBA" id="ARBA00022840"/>
    </source>
</evidence>
<feature type="region of interest" description="Interaction with tRNA" evidence="14">
    <location>
        <begin position="316"/>
        <end position="317"/>
    </location>
</feature>
<feature type="site" description="Interaction with tRNA" evidence="14">
    <location>
        <position position="349"/>
    </location>
</feature>
<organism evidence="17 18">
    <name type="scientific">Candidatus Blochmannia vicinus</name>
    <name type="common">nom. nud.</name>
    <dbReference type="NCBI Taxonomy" id="251540"/>
    <lineage>
        <taxon>Bacteria</taxon>
        <taxon>Pseudomonadati</taxon>
        <taxon>Pseudomonadota</taxon>
        <taxon>Gammaproteobacteria</taxon>
        <taxon>Enterobacterales</taxon>
        <taxon>Enterobacteriaceae</taxon>
        <taxon>ant endosymbionts</taxon>
        <taxon>Candidatus Blochmanniella</taxon>
    </lineage>
</organism>
<dbReference type="Pfam" id="PF03054">
    <property type="entry name" value="tRNA_Me_trans"/>
    <property type="match status" value="1"/>
</dbReference>
<name>A0A9Q8TX80_9ENTR</name>
<feature type="disulfide bond" description="Alternate" evidence="14">
    <location>
        <begin position="107"/>
        <end position="204"/>
    </location>
</feature>
<dbReference type="NCBIfam" id="NF001138">
    <property type="entry name" value="PRK00143.1"/>
    <property type="match status" value="1"/>
</dbReference>
<feature type="region of interest" description="Interaction with target base in tRNA" evidence="14">
    <location>
        <begin position="102"/>
        <end position="104"/>
    </location>
</feature>
<dbReference type="PANTHER" id="PTHR11933:SF5">
    <property type="entry name" value="MITOCHONDRIAL TRNA-SPECIFIC 2-THIOURIDYLASE 1"/>
    <property type="match status" value="1"/>
</dbReference>
<protein>
    <recommendedName>
        <fullName evidence="4 14">tRNA-specific 2-thiouridylase MnmA</fullName>
        <ecNumber evidence="3 14">2.8.1.13</ecNumber>
    </recommendedName>
</protein>
<evidence type="ECO:0000259" key="15">
    <source>
        <dbReference type="Pfam" id="PF20258"/>
    </source>
</evidence>
<dbReference type="EC" id="2.8.1.13" evidence="3 14"/>
<comment type="catalytic activity">
    <reaction evidence="13 14">
        <text>S-sulfanyl-L-cysteinyl-[protein] + uridine(34) in tRNA + AH2 + ATP = 2-thiouridine(34) in tRNA + L-cysteinyl-[protein] + A + AMP + diphosphate + H(+)</text>
        <dbReference type="Rhea" id="RHEA:47032"/>
        <dbReference type="Rhea" id="RHEA-COMP:10131"/>
        <dbReference type="Rhea" id="RHEA-COMP:11726"/>
        <dbReference type="Rhea" id="RHEA-COMP:11727"/>
        <dbReference type="Rhea" id="RHEA-COMP:11728"/>
        <dbReference type="ChEBI" id="CHEBI:13193"/>
        <dbReference type="ChEBI" id="CHEBI:15378"/>
        <dbReference type="ChEBI" id="CHEBI:17499"/>
        <dbReference type="ChEBI" id="CHEBI:29950"/>
        <dbReference type="ChEBI" id="CHEBI:30616"/>
        <dbReference type="ChEBI" id="CHEBI:33019"/>
        <dbReference type="ChEBI" id="CHEBI:61963"/>
        <dbReference type="ChEBI" id="CHEBI:65315"/>
        <dbReference type="ChEBI" id="CHEBI:87170"/>
        <dbReference type="ChEBI" id="CHEBI:456215"/>
        <dbReference type="EC" id="2.8.1.13"/>
    </reaction>
</comment>
<dbReference type="FunFam" id="2.30.30.280:FF:000001">
    <property type="entry name" value="tRNA-specific 2-thiouridylase MnmA"/>
    <property type="match status" value="1"/>
</dbReference>
<dbReference type="PANTHER" id="PTHR11933">
    <property type="entry name" value="TRNA 5-METHYLAMINOMETHYL-2-THIOURIDYLATE -METHYLTRANSFERASE"/>
    <property type="match status" value="1"/>
</dbReference>
<sequence>MNTILHTHCKKKVIVGMSGGVDSSVSAWILLQQGYEVEGLFMKNWEDDDSNENCSSASDLSDTYSVCNHLGIYLHTVNFSKEYWENVFQVFLQEYKIGRTPNPDILCNKEIKFKCFLEFALKDLDADFIATGHYVRRIDTNQGTCLMRGLDKNKDQSYFLYTLSHTQLKQCLFPVGTLNKSQVRNIAKELNLITANKKDSTGICFIGKRKFRNFISHYIPMQPGIIININGDKIGTHQGVSFYTLGQRKGLNIGGIKQGNGKPWYVIDKDIKNNTLIAAQEHHHPLLMSTEFIAKQVQWIKRNILKSPLYCTVKIRYRHPDVQCRVYPIFNNDLKVVLKNPVSAITPGQAAVFYSHENCLGGGVIEKTIPYSYLSLKNYYSSININNIN</sequence>
<evidence type="ECO:0000256" key="12">
    <source>
        <dbReference type="ARBA" id="ARBA00023157"/>
    </source>
</evidence>
<keyword evidence="6 14" id="KW-0820">tRNA-binding</keyword>
<dbReference type="AlphaFoldDB" id="A0A9Q8TX80"/>
<reference evidence="17" key="1">
    <citation type="submission" date="2022-05" db="EMBL/GenBank/DDBJ databases">
        <title>Impact of host demography and evolutionary history on endosymbiont molecular evolution: a test in carpenter ants (Genus Camponotus) and their Blochmannia endosymbionts.</title>
        <authorList>
            <person name="Manthey J.D."/>
            <person name="Giron J.C."/>
            <person name="Hruska J.P."/>
        </authorList>
    </citation>
    <scope>NUCLEOTIDE SEQUENCE</scope>
    <source>
        <strain evidence="17">C-039</strain>
    </source>
</reference>
<feature type="site" description="Interaction with tRNA" evidence="14">
    <location>
        <position position="133"/>
    </location>
</feature>
<comment type="similarity">
    <text evidence="2 14">Belongs to the MnmA/TRMU family.</text>
</comment>
<dbReference type="GO" id="GO:0002143">
    <property type="term" value="P:tRNA wobble position uridine thiolation"/>
    <property type="evidence" value="ECO:0007669"/>
    <property type="project" value="TreeGrafter"/>
</dbReference>
<dbReference type="CDD" id="cd01998">
    <property type="entry name" value="MnmA_TRMU-like"/>
    <property type="match status" value="1"/>
</dbReference>
<dbReference type="GO" id="GO:0005524">
    <property type="term" value="F:ATP binding"/>
    <property type="evidence" value="ECO:0007669"/>
    <property type="project" value="UniProtKB-KW"/>
</dbReference>
<evidence type="ECO:0000256" key="3">
    <source>
        <dbReference type="ARBA" id="ARBA00011949"/>
    </source>
</evidence>
<evidence type="ECO:0000256" key="11">
    <source>
        <dbReference type="ARBA" id="ARBA00022884"/>
    </source>
</evidence>
<feature type="region of interest" description="Interaction with tRNA" evidence="14">
    <location>
        <begin position="154"/>
        <end position="156"/>
    </location>
</feature>
<evidence type="ECO:0000313" key="18">
    <source>
        <dbReference type="Proteomes" id="UP001056209"/>
    </source>
</evidence>
<dbReference type="InterPro" id="IPR046885">
    <property type="entry name" value="MnmA-like_C"/>
</dbReference>
<evidence type="ECO:0000259" key="16">
    <source>
        <dbReference type="Pfam" id="PF20259"/>
    </source>
</evidence>
<dbReference type="Pfam" id="PF20258">
    <property type="entry name" value="tRNA_Me_trans_C"/>
    <property type="match status" value="1"/>
</dbReference>
<comment type="subunit">
    <text evidence="14">Interacts with TusE.</text>
</comment>
<evidence type="ECO:0000256" key="14">
    <source>
        <dbReference type="HAMAP-Rule" id="MF_00144"/>
    </source>
</evidence>
<feature type="active site" description="Nucleophile" evidence="14">
    <location>
        <position position="107"/>
    </location>
</feature>
<accession>A0A9Q8TX80</accession>
<dbReference type="InterPro" id="IPR004506">
    <property type="entry name" value="MnmA-like"/>
</dbReference>
<dbReference type="NCBIfam" id="TIGR00420">
    <property type="entry name" value="trmU"/>
    <property type="match status" value="1"/>
</dbReference>
<dbReference type="Gene3D" id="3.40.50.620">
    <property type="entry name" value="HUPs"/>
    <property type="match status" value="1"/>
</dbReference>
<keyword evidence="9 14" id="KW-0547">Nucleotide-binding</keyword>
<feature type="binding site" evidence="14">
    <location>
        <begin position="16"/>
        <end position="23"/>
    </location>
    <ligand>
        <name>ATP</name>
        <dbReference type="ChEBI" id="CHEBI:30616"/>
    </ligand>
</feature>
<evidence type="ECO:0000256" key="6">
    <source>
        <dbReference type="ARBA" id="ARBA00022555"/>
    </source>
</evidence>
<keyword evidence="8 14" id="KW-0819">tRNA processing</keyword>
<evidence type="ECO:0000256" key="1">
    <source>
        <dbReference type="ARBA" id="ARBA00004496"/>
    </source>
</evidence>
<keyword evidence="11 14" id="KW-0694">RNA-binding</keyword>
<keyword evidence="10 14" id="KW-0067">ATP-binding</keyword>
<dbReference type="GO" id="GO:0000049">
    <property type="term" value="F:tRNA binding"/>
    <property type="evidence" value="ECO:0007669"/>
    <property type="project" value="UniProtKB-KW"/>
</dbReference>
<dbReference type="Proteomes" id="UP001056209">
    <property type="component" value="Chromosome"/>
</dbReference>
<evidence type="ECO:0000256" key="13">
    <source>
        <dbReference type="ARBA" id="ARBA00051542"/>
    </source>
</evidence>
<feature type="active site" description="Cysteine persulfide intermediate" evidence="14">
    <location>
        <position position="204"/>
    </location>
</feature>